<feature type="non-terminal residue" evidence="3">
    <location>
        <position position="1"/>
    </location>
</feature>
<dbReference type="EMBL" id="CAJNNV010026839">
    <property type="protein sequence ID" value="CAE8619119.1"/>
    <property type="molecule type" value="Genomic_DNA"/>
</dbReference>
<gene>
    <name evidence="2" type="ORF">PGLA1383_LOCUS36712</name>
    <name evidence="3" type="ORF">PGLA2088_LOCUS17963</name>
</gene>
<sequence length="187" mass="19714">MAASASNGPVLFVKNTFLDLDDAPRLPVLARWKSLPAPSSALQHDSEESESEEGPSEADDAVACPGERASAAPPAMPELYRTVTCDGYEPSNEWSWVQSGGDPNRPPATEMLPSYSGDAAGSMPIPSHTVPMPMMPQIVGMVILPAGCLMMPGMRAPVHVPAAGPDVMGVPVERFARWPGLMPPAPE</sequence>
<evidence type="ECO:0000313" key="2">
    <source>
        <dbReference type="EMBL" id="CAE8619119.1"/>
    </source>
</evidence>
<protein>
    <submittedName>
        <fullName evidence="3">Uncharacterized protein</fullName>
    </submittedName>
</protein>
<evidence type="ECO:0000313" key="4">
    <source>
        <dbReference type="Proteomes" id="UP000626109"/>
    </source>
</evidence>
<name>A0A813JB87_POLGL</name>
<evidence type="ECO:0000313" key="3">
    <source>
        <dbReference type="EMBL" id="CAE8672237.1"/>
    </source>
</evidence>
<evidence type="ECO:0000313" key="5">
    <source>
        <dbReference type="Proteomes" id="UP000654075"/>
    </source>
</evidence>
<reference evidence="3" key="1">
    <citation type="submission" date="2021-02" db="EMBL/GenBank/DDBJ databases">
        <authorList>
            <person name="Dougan E. K."/>
            <person name="Rhodes N."/>
            <person name="Thang M."/>
            <person name="Chan C."/>
        </authorList>
    </citation>
    <scope>NUCLEOTIDE SEQUENCE</scope>
</reference>
<feature type="region of interest" description="Disordered" evidence="1">
    <location>
        <begin position="35"/>
        <end position="73"/>
    </location>
</feature>
<keyword evidence="5" id="KW-1185">Reference proteome</keyword>
<comment type="caution">
    <text evidence="3">The sequence shown here is derived from an EMBL/GenBank/DDBJ whole genome shotgun (WGS) entry which is preliminary data.</text>
</comment>
<evidence type="ECO:0000256" key="1">
    <source>
        <dbReference type="SAM" id="MobiDB-lite"/>
    </source>
</evidence>
<dbReference type="OrthoDB" id="434983at2759"/>
<dbReference type="AlphaFoldDB" id="A0A813JB87"/>
<proteinExistence type="predicted"/>
<dbReference type="EMBL" id="CAJNNW010024407">
    <property type="protein sequence ID" value="CAE8672237.1"/>
    <property type="molecule type" value="Genomic_DNA"/>
</dbReference>
<feature type="compositionally biased region" description="Acidic residues" evidence="1">
    <location>
        <begin position="47"/>
        <end position="60"/>
    </location>
</feature>
<dbReference type="Proteomes" id="UP000654075">
    <property type="component" value="Unassembled WGS sequence"/>
</dbReference>
<accession>A0A813JB87</accession>
<organism evidence="3 4">
    <name type="scientific">Polarella glacialis</name>
    <name type="common">Dinoflagellate</name>
    <dbReference type="NCBI Taxonomy" id="89957"/>
    <lineage>
        <taxon>Eukaryota</taxon>
        <taxon>Sar</taxon>
        <taxon>Alveolata</taxon>
        <taxon>Dinophyceae</taxon>
        <taxon>Suessiales</taxon>
        <taxon>Suessiaceae</taxon>
        <taxon>Polarella</taxon>
    </lineage>
</organism>
<dbReference type="Proteomes" id="UP000626109">
    <property type="component" value="Unassembled WGS sequence"/>
</dbReference>